<organism evidence="1 3">
    <name type="scientific">Yersinia phage fHe-Yen9-04</name>
    <dbReference type="NCBI Taxonomy" id="2052742"/>
    <lineage>
        <taxon>Viruses</taxon>
        <taxon>Duplodnaviria</taxon>
        <taxon>Heunggongvirae</taxon>
        <taxon>Uroviricota</taxon>
        <taxon>Caudoviricetes</taxon>
        <taxon>Eneladusvirus</taxon>
        <taxon>Eneladusvirus Yen904</taxon>
    </lineage>
</organism>
<evidence type="ECO:0000313" key="3">
    <source>
        <dbReference type="Proteomes" id="UP000240931"/>
    </source>
</evidence>
<keyword evidence="3" id="KW-1185">Reference proteome</keyword>
<protein>
    <submittedName>
        <fullName evidence="1">Uncharacterized protein</fullName>
    </submittedName>
</protein>
<sequence length="166" mass="18683">MSAILATNMTNNMSNRAGYLTFNQIMDENLMYYTFKDCIKYHQDGFHSWICYWEGSPIAVKCIVKASVLSNGFTKIAILSKELTTIDEIGLYPSKKSWCLGYILDGTTKFMTNNGVQRFVTTTMVNGFPVETTKNEMKSSDNKVLSDAEVQHLKAVIASNWGCTLK</sequence>
<reference evidence="1" key="1">
    <citation type="submission" date="2017-10" db="EMBL/GenBank/DDBJ databases">
        <authorList>
            <person name="Banno H."/>
            <person name="Chua N.-H."/>
        </authorList>
    </citation>
    <scope>NUCLEOTIDE SEQUENCE [LARGE SCALE GENOMIC DNA]</scope>
</reference>
<evidence type="ECO:0000313" key="1">
    <source>
        <dbReference type="EMBL" id="SOK58764.1"/>
    </source>
</evidence>
<evidence type="ECO:0000313" key="4">
    <source>
        <dbReference type="Proteomes" id="UP000317227"/>
    </source>
</evidence>
<dbReference type="KEGG" id="vg:40100905"/>
<dbReference type="RefSeq" id="YP_009624097.1">
    <property type="nucleotide sequence ID" value="NC_042116.1"/>
</dbReference>
<dbReference type="GeneID" id="40100905"/>
<proteinExistence type="predicted"/>
<dbReference type="EMBL" id="LR596615">
    <property type="protein sequence ID" value="VUE36533.1"/>
    <property type="molecule type" value="Genomic_DNA"/>
</dbReference>
<name>A0A2C9CXL8_9CAUD</name>
<evidence type="ECO:0000313" key="2">
    <source>
        <dbReference type="EMBL" id="VUE36533.1"/>
    </source>
</evidence>
<gene>
    <name evidence="1" type="primary">g487</name>
</gene>
<dbReference type="Proteomes" id="UP000317227">
    <property type="component" value="Segment"/>
</dbReference>
<reference evidence="3" key="2">
    <citation type="submission" date="2017-10" db="EMBL/GenBank/DDBJ databases">
        <authorList>
            <person name="Skurnik M."/>
        </authorList>
    </citation>
    <scope>NUCLEOTIDE SEQUENCE [LARGE SCALE GENOMIC DNA]</scope>
</reference>
<dbReference type="OrthoDB" id="20838at10239"/>
<dbReference type="Proteomes" id="UP000240931">
    <property type="component" value="Segment"/>
</dbReference>
<accession>A0A2C9CXL8</accession>
<dbReference type="EMBL" id="LT960551">
    <property type="protein sequence ID" value="SOK58764.1"/>
    <property type="molecule type" value="Genomic_DNA"/>
</dbReference>
<reference evidence="2 4" key="3">
    <citation type="submission" date="2019-06" db="EMBL/GenBank/DDBJ databases">
        <authorList>
            <person name="Bower L."/>
            <person name="Leinonen R."/>
        </authorList>
    </citation>
    <scope>NUCLEOTIDE SEQUENCE [LARGE SCALE GENOMIC DNA]</scope>
</reference>